<keyword evidence="7" id="KW-0539">Nucleus</keyword>
<accession>A0AAE1CP64</accession>
<dbReference type="GO" id="GO:0046872">
    <property type="term" value="F:metal ion binding"/>
    <property type="evidence" value="ECO:0007669"/>
    <property type="project" value="UniProtKB-KW"/>
</dbReference>
<keyword evidence="6" id="KW-0378">Hydrolase</keyword>
<evidence type="ECO:0000313" key="9">
    <source>
        <dbReference type="EMBL" id="KAK3724259.1"/>
    </source>
</evidence>
<name>A0AAE1CP64_9GAST</name>
<keyword evidence="10" id="KW-1185">Reference proteome</keyword>
<proteinExistence type="inferred from homology"/>
<feature type="domain" description="DDE Tnp4" evidence="8">
    <location>
        <begin position="143"/>
        <end position="307"/>
    </location>
</feature>
<gene>
    <name evidence="9" type="ORF">RRG08_043259</name>
</gene>
<reference evidence="9" key="1">
    <citation type="journal article" date="2023" name="G3 (Bethesda)">
        <title>A reference genome for the long-term kleptoplast-retaining sea slug Elysia crispata morphotype clarki.</title>
        <authorList>
            <person name="Eastman K.E."/>
            <person name="Pendleton A.L."/>
            <person name="Shaikh M.A."/>
            <person name="Suttiyut T."/>
            <person name="Ogas R."/>
            <person name="Tomko P."/>
            <person name="Gavelis G."/>
            <person name="Widhalm J.R."/>
            <person name="Wisecaver J.H."/>
        </authorList>
    </citation>
    <scope>NUCLEOTIDE SEQUENCE</scope>
    <source>
        <strain evidence="9">ECLA1</strain>
    </source>
</reference>
<sequence>MTPWFIVCRHCKLNDTLVSGAASLRVLLLLTAFLKECGCFAFLRTGSIDGPSETNTNFREAISPKERLVVTLRYLATGVSFRSLSFSFRLGVTTVQRIVRDTCQILWQVLQPYEMPSPDKNHWQLVADTFYKKWQFPNCIGAIDGKHVEMKAPSLSGSLYWNYKGYPSIVFIAVVDAFSRYTVIEVGAYGSSSDGGIFQNTRFYQQLSENTLNVPMDNPIPGTDTVMPYVFIGDEAFPLEYHLMRPFPRRSLTDEKKIFNYRLSRARRLVECAFGISANMWRIFLKPIETQPDFACDIIKSVCILHNFILNNESHRMKIVDSEESWTSPTQNMGRAETVLNRRPSNKAMEVRDKFTTYFVSPTGSVPWQNSSCFI</sequence>
<dbReference type="GO" id="GO:0005634">
    <property type="term" value="C:nucleus"/>
    <property type="evidence" value="ECO:0007669"/>
    <property type="project" value="UniProtKB-SubCell"/>
</dbReference>
<keyword evidence="5" id="KW-0479">Metal-binding</keyword>
<evidence type="ECO:0000256" key="5">
    <source>
        <dbReference type="ARBA" id="ARBA00022723"/>
    </source>
</evidence>
<keyword evidence="4" id="KW-0540">Nuclease</keyword>
<comment type="subcellular location">
    <subcellularLocation>
        <location evidence="2">Nucleus</location>
    </subcellularLocation>
</comment>
<comment type="caution">
    <text evidence="9">The sequence shown here is derived from an EMBL/GenBank/DDBJ whole genome shotgun (WGS) entry which is preliminary data.</text>
</comment>
<dbReference type="Pfam" id="PF13359">
    <property type="entry name" value="DDE_Tnp_4"/>
    <property type="match status" value="1"/>
</dbReference>
<evidence type="ECO:0000256" key="1">
    <source>
        <dbReference type="ARBA" id="ARBA00001968"/>
    </source>
</evidence>
<organism evidence="9 10">
    <name type="scientific">Elysia crispata</name>
    <name type="common">lettuce slug</name>
    <dbReference type="NCBI Taxonomy" id="231223"/>
    <lineage>
        <taxon>Eukaryota</taxon>
        <taxon>Metazoa</taxon>
        <taxon>Spiralia</taxon>
        <taxon>Lophotrochozoa</taxon>
        <taxon>Mollusca</taxon>
        <taxon>Gastropoda</taxon>
        <taxon>Heterobranchia</taxon>
        <taxon>Euthyneura</taxon>
        <taxon>Panpulmonata</taxon>
        <taxon>Sacoglossa</taxon>
        <taxon>Placobranchoidea</taxon>
        <taxon>Plakobranchidae</taxon>
        <taxon>Elysia</taxon>
    </lineage>
</organism>
<comment type="cofactor">
    <cofactor evidence="1">
        <name>a divalent metal cation</name>
        <dbReference type="ChEBI" id="CHEBI:60240"/>
    </cofactor>
</comment>
<dbReference type="AlphaFoldDB" id="A0AAE1CP64"/>
<evidence type="ECO:0000256" key="3">
    <source>
        <dbReference type="ARBA" id="ARBA00006958"/>
    </source>
</evidence>
<dbReference type="Proteomes" id="UP001283361">
    <property type="component" value="Unassembled WGS sequence"/>
</dbReference>
<dbReference type="GO" id="GO:0016787">
    <property type="term" value="F:hydrolase activity"/>
    <property type="evidence" value="ECO:0007669"/>
    <property type="project" value="UniProtKB-KW"/>
</dbReference>
<dbReference type="PANTHER" id="PTHR22930:SF269">
    <property type="entry name" value="NUCLEASE HARBI1-LIKE PROTEIN"/>
    <property type="match status" value="1"/>
</dbReference>
<dbReference type="EMBL" id="JAWDGP010007346">
    <property type="protein sequence ID" value="KAK3724259.1"/>
    <property type="molecule type" value="Genomic_DNA"/>
</dbReference>
<evidence type="ECO:0000313" key="10">
    <source>
        <dbReference type="Proteomes" id="UP001283361"/>
    </source>
</evidence>
<dbReference type="GO" id="GO:0004518">
    <property type="term" value="F:nuclease activity"/>
    <property type="evidence" value="ECO:0007669"/>
    <property type="project" value="UniProtKB-KW"/>
</dbReference>
<comment type="similarity">
    <text evidence="3">Belongs to the HARBI1 family.</text>
</comment>
<evidence type="ECO:0000259" key="8">
    <source>
        <dbReference type="Pfam" id="PF13359"/>
    </source>
</evidence>
<dbReference type="InterPro" id="IPR027806">
    <property type="entry name" value="HARBI1_dom"/>
</dbReference>
<dbReference type="PANTHER" id="PTHR22930">
    <property type="match status" value="1"/>
</dbReference>
<dbReference type="InterPro" id="IPR045249">
    <property type="entry name" value="HARBI1-like"/>
</dbReference>
<evidence type="ECO:0000256" key="7">
    <source>
        <dbReference type="ARBA" id="ARBA00023242"/>
    </source>
</evidence>
<evidence type="ECO:0000256" key="2">
    <source>
        <dbReference type="ARBA" id="ARBA00004123"/>
    </source>
</evidence>
<evidence type="ECO:0000256" key="4">
    <source>
        <dbReference type="ARBA" id="ARBA00022722"/>
    </source>
</evidence>
<protein>
    <recommendedName>
        <fullName evidence="8">DDE Tnp4 domain-containing protein</fullName>
    </recommendedName>
</protein>
<evidence type="ECO:0000256" key="6">
    <source>
        <dbReference type="ARBA" id="ARBA00022801"/>
    </source>
</evidence>